<dbReference type="Pfam" id="PF14087">
    <property type="entry name" value="DUF4267"/>
    <property type="match status" value="1"/>
</dbReference>
<keyword evidence="3" id="KW-1185">Reference proteome</keyword>
<dbReference type="AlphaFoldDB" id="A0A072PUM3"/>
<proteinExistence type="predicted"/>
<feature type="transmembrane region" description="Helical" evidence="1">
    <location>
        <begin position="14"/>
        <end position="35"/>
    </location>
</feature>
<accession>A0A072PUM3</accession>
<gene>
    <name evidence="2" type="ORF">A1O9_04069</name>
</gene>
<protein>
    <submittedName>
        <fullName evidence="2">Uncharacterized protein</fullName>
    </submittedName>
</protein>
<dbReference type="EMBL" id="AMGV01000003">
    <property type="protein sequence ID" value="KEF59225.1"/>
    <property type="molecule type" value="Genomic_DNA"/>
</dbReference>
<evidence type="ECO:0000313" key="3">
    <source>
        <dbReference type="Proteomes" id="UP000027920"/>
    </source>
</evidence>
<sequence>MAAVPRSKHSQSRYLNVIANIFGTIWIGFGVNAMLRPRAAFAIFEFDLPSSAADQKLVESLMIIYGARDLFMGLATYFTAWFGTRKACGWTLIAGAGVAGVDGLVSLQQIGGGQWNHWGYAPMIFVVGALLAGVWD</sequence>
<reference evidence="2 3" key="1">
    <citation type="submission" date="2013-03" db="EMBL/GenBank/DDBJ databases">
        <title>The Genome Sequence of Exophiala aquamarina CBS 119918.</title>
        <authorList>
            <consortium name="The Broad Institute Genomics Platform"/>
            <person name="Cuomo C."/>
            <person name="de Hoog S."/>
            <person name="Gorbushina A."/>
            <person name="Walker B."/>
            <person name="Young S.K."/>
            <person name="Zeng Q."/>
            <person name="Gargeya S."/>
            <person name="Fitzgerald M."/>
            <person name="Haas B."/>
            <person name="Abouelleil A."/>
            <person name="Allen A.W."/>
            <person name="Alvarado L."/>
            <person name="Arachchi H.M."/>
            <person name="Berlin A.M."/>
            <person name="Chapman S.B."/>
            <person name="Gainer-Dewar J."/>
            <person name="Goldberg J."/>
            <person name="Griggs A."/>
            <person name="Gujja S."/>
            <person name="Hansen M."/>
            <person name="Howarth C."/>
            <person name="Imamovic A."/>
            <person name="Ireland A."/>
            <person name="Larimer J."/>
            <person name="McCowan C."/>
            <person name="Murphy C."/>
            <person name="Pearson M."/>
            <person name="Poon T.W."/>
            <person name="Priest M."/>
            <person name="Roberts A."/>
            <person name="Saif S."/>
            <person name="Shea T."/>
            <person name="Sisk P."/>
            <person name="Sykes S."/>
            <person name="Wortman J."/>
            <person name="Nusbaum C."/>
            <person name="Birren B."/>
        </authorList>
    </citation>
    <scope>NUCLEOTIDE SEQUENCE [LARGE SCALE GENOMIC DNA]</scope>
    <source>
        <strain evidence="2 3">CBS 119918</strain>
    </source>
</reference>
<feature type="transmembrane region" description="Helical" evidence="1">
    <location>
        <begin position="62"/>
        <end position="83"/>
    </location>
</feature>
<evidence type="ECO:0000313" key="2">
    <source>
        <dbReference type="EMBL" id="KEF59225.1"/>
    </source>
</evidence>
<dbReference type="HOGENOM" id="CLU_144283_0_0_1"/>
<keyword evidence="1" id="KW-0472">Membrane</keyword>
<dbReference type="VEuPathDB" id="FungiDB:A1O9_04069"/>
<feature type="transmembrane region" description="Helical" evidence="1">
    <location>
        <begin position="117"/>
        <end position="135"/>
    </location>
</feature>
<evidence type="ECO:0000256" key="1">
    <source>
        <dbReference type="SAM" id="Phobius"/>
    </source>
</evidence>
<keyword evidence="1" id="KW-1133">Transmembrane helix</keyword>
<comment type="caution">
    <text evidence="2">The sequence shown here is derived from an EMBL/GenBank/DDBJ whole genome shotgun (WGS) entry which is preliminary data.</text>
</comment>
<organism evidence="2 3">
    <name type="scientific">Exophiala aquamarina CBS 119918</name>
    <dbReference type="NCBI Taxonomy" id="1182545"/>
    <lineage>
        <taxon>Eukaryota</taxon>
        <taxon>Fungi</taxon>
        <taxon>Dikarya</taxon>
        <taxon>Ascomycota</taxon>
        <taxon>Pezizomycotina</taxon>
        <taxon>Eurotiomycetes</taxon>
        <taxon>Chaetothyriomycetidae</taxon>
        <taxon>Chaetothyriales</taxon>
        <taxon>Herpotrichiellaceae</taxon>
        <taxon>Exophiala</taxon>
    </lineage>
</organism>
<dbReference type="InterPro" id="IPR025363">
    <property type="entry name" value="DUF4267"/>
</dbReference>
<feature type="transmembrane region" description="Helical" evidence="1">
    <location>
        <begin position="90"/>
        <end position="111"/>
    </location>
</feature>
<dbReference type="Proteomes" id="UP000027920">
    <property type="component" value="Unassembled WGS sequence"/>
</dbReference>
<dbReference type="RefSeq" id="XP_013261815.1">
    <property type="nucleotide sequence ID" value="XM_013406361.1"/>
</dbReference>
<dbReference type="OrthoDB" id="5216128at2759"/>
<keyword evidence="1" id="KW-0812">Transmembrane</keyword>
<dbReference type="GeneID" id="25279002"/>
<name>A0A072PUM3_9EURO</name>